<evidence type="ECO:0000313" key="5">
    <source>
        <dbReference type="Proteomes" id="UP000276309"/>
    </source>
</evidence>
<dbReference type="PANTHER" id="PTHR43727">
    <property type="entry name" value="DIAMINOPIMELATE DECARBOXYLASE"/>
    <property type="match status" value="1"/>
</dbReference>
<keyword evidence="2" id="KW-0663">Pyridoxal phosphate</keyword>
<gene>
    <name evidence="4" type="ORF">D1013_08810</name>
</gene>
<dbReference type="InterPro" id="IPR022644">
    <property type="entry name" value="De-COase2_N"/>
</dbReference>
<organism evidence="4 5">
    <name type="scientific">Euzebyella marina</name>
    <dbReference type="NCBI Taxonomy" id="1761453"/>
    <lineage>
        <taxon>Bacteria</taxon>
        <taxon>Pseudomonadati</taxon>
        <taxon>Bacteroidota</taxon>
        <taxon>Flavobacteriia</taxon>
        <taxon>Flavobacteriales</taxon>
        <taxon>Flavobacteriaceae</taxon>
        <taxon>Euzebyella</taxon>
    </lineage>
</organism>
<name>A0A3G2L5A3_9FLAO</name>
<accession>A0A3G2L5A3</accession>
<dbReference type="PANTHER" id="PTHR43727:SF2">
    <property type="entry name" value="GROUP IV DECARBOXYLASE"/>
    <property type="match status" value="1"/>
</dbReference>
<dbReference type="InterPro" id="IPR009006">
    <property type="entry name" value="Ala_racemase/Decarboxylase_C"/>
</dbReference>
<comment type="cofactor">
    <cofactor evidence="1">
        <name>pyridoxal 5'-phosphate</name>
        <dbReference type="ChEBI" id="CHEBI:597326"/>
    </cofactor>
</comment>
<proteinExistence type="predicted"/>
<keyword evidence="5" id="KW-1185">Reference proteome</keyword>
<protein>
    <submittedName>
        <fullName evidence="4">Y4yA family PLP-dependent enzyme</fullName>
    </submittedName>
</protein>
<dbReference type="SUPFAM" id="SSF51419">
    <property type="entry name" value="PLP-binding barrel"/>
    <property type="match status" value="1"/>
</dbReference>
<dbReference type="Pfam" id="PF02784">
    <property type="entry name" value="Orn_Arg_deC_N"/>
    <property type="match status" value="1"/>
</dbReference>
<dbReference type="SUPFAM" id="SSF50621">
    <property type="entry name" value="Alanine racemase C-terminal domain-like"/>
    <property type="match status" value="1"/>
</dbReference>
<sequence>MIENISEIKNVYKAKSDTPLTPKMSEWMNNIMGSSEVLESLFEKYDSPINVHHLPSFRDNIKDFQDVFNRLELKGQIYFARKANKCTRLVKEALEFGIGVDTASYTELNQSLLLGGNPDKLVLTAAVKNRKLMQLAITNQVVMVIDNLDELQMANQIAGELNQKCNVAIRLSGFKVGGEKLYSRFGFDIERDIFSLKMWFSNNDFPNLMLRGIHFHLDGYSIRQRGEAAQQTLQIIKEFRQQGNVIEFMDIGGGILMNYLESENEWNAFQYNLRSSLYGNQKEITFRNDGLGLHLDEEAKTIRGNLRTYPYYNSVNGPEYLENVLQYKNSEGKSVADILKELNLEVRIEPGRSLLDQVGITMAKVIHRKIDANDNWLVGLEMNMSHLKSSSADYLVDPFLVYKNLPTEREEVQLYFTGAYCLEQDVLLKRALKFPGLPSQGDVVIFVNTAGYMMHFYETQSHLINLSTNIFTYQSEFQMTDEFQEDIEPEKK</sequence>
<evidence type="ECO:0000256" key="1">
    <source>
        <dbReference type="ARBA" id="ARBA00001933"/>
    </source>
</evidence>
<dbReference type="KEGG" id="emar:D1013_08810"/>
<dbReference type="AlphaFoldDB" id="A0A3G2L5A3"/>
<dbReference type="RefSeq" id="WP_121848470.1">
    <property type="nucleotide sequence ID" value="NZ_CP032050.1"/>
</dbReference>
<reference evidence="4 5" key="1">
    <citation type="submission" date="2018-08" db="EMBL/GenBank/DDBJ databases">
        <title>The reduced genetic potential of extracellular carbohydrate catabolism in Euzebyella marina RN62, a Flavobacteriia bacterium isolated from the hadal water.</title>
        <authorList>
            <person name="Xue C."/>
        </authorList>
    </citation>
    <scope>NUCLEOTIDE SEQUENCE [LARGE SCALE GENOMIC DNA]</scope>
    <source>
        <strain evidence="4 5">RN62</strain>
    </source>
</reference>
<dbReference type="GO" id="GO:0009089">
    <property type="term" value="P:lysine biosynthetic process via diaminopimelate"/>
    <property type="evidence" value="ECO:0007669"/>
    <property type="project" value="TreeGrafter"/>
</dbReference>
<evidence type="ECO:0000256" key="2">
    <source>
        <dbReference type="ARBA" id="ARBA00022898"/>
    </source>
</evidence>
<feature type="domain" description="Orn/DAP/Arg decarboxylase 2 N-terminal" evidence="3">
    <location>
        <begin position="59"/>
        <end position="268"/>
    </location>
</feature>
<dbReference type="PROSITE" id="PS00878">
    <property type="entry name" value="ODR_DC_2_1"/>
    <property type="match status" value="1"/>
</dbReference>
<dbReference type="Gene3D" id="3.20.20.10">
    <property type="entry name" value="Alanine racemase"/>
    <property type="match status" value="1"/>
</dbReference>
<dbReference type="Proteomes" id="UP000276309">
    <property type="component" value="Chromosome"/>
</dbReference>
<dbReference type="EMBL" id="CP032050">
    <property type="protein sequence ID" value="AYN67454.1"/>
    <property type="molecule type" value="Genomic_DNA"/>
</dbReference>
<dbReference type="OrthoDB" id="9802241at2"/>
<evidence type="ECO:0000313" key="4">
    <source>
        <dbReference type="EMBL" id="AYN67454.1"/>
    </source>
</evidence>
<dbReference type="GO" id="GO:0008836">
    <property type="term" value="F:diaminopimelate decarboxylase activity"/>
    <property type="evidence" value="ECO:0007669"/>
    <property type="project" value="TreeGrafter"/>
</dbReference>
<dbReference type="InterPro" id="IPR029066">
    <property type="entry name" value="PLP-binding_barrel"/>
</dbReference>
<dbReference type="Gene3D" id="2.40.37.10">
    <property type="entry name" value="Lyase, Ornithine Decarboxylase, Chain A, domain 1"/>
    <property type="match status" value="1"/>
</dbReference>
<evidence type="ECO:0000259" key="3">
    <source>
        <dbReference type="Pfam" id="PF02784"/>
    </source>
</evidence>
<dbReference type="InterPro" id="IPR022653">
    <property type="entry name" value="De-COase2_pyr-phos_BS"/>
</dbReference>